<keyword evidence="2" id="KW-1133">Transmembrane helix</keyword>
<dbReference type="InterPro" id="IPR024983">
    <property type="entry name" value="CHAT_dom"/>
</dbReference>
<accession>A0A2V4XW72</accession>
<feature type="coiled-coil region" evidence="1">
    <location>
        <begin position="530"/>
        <end position="557"/>
    </location>
</feature>
<gene>
    <name evidence="5" type="ORF">DFQ11_1119</name>
</gene>
<feature type="domain" description="CHAT" evidence="4">
    <location>
        <begin position="746"/>
        <end position="1046"/>
    </location>
</feature>
<sequence>MRQFNNCSRYIMLIVLALSLIQISFAQHDPNSGLKLLDKLISEKKLNDAEQKLNFYLDSLISKSSFYDITHYVYHIGKINFELKNRQAAEKAVLDFEKRLSSQTKDPKVLRQLKLEIGSFYEFLGDSKTASNFNLEALELTKQMPDKNGELFGIIYSNLGTFNMRMGNQTIALDYHKKALKSFNSYPETEKQRLYISNNALGGMMWYVSKIDSALIYYKKAEQILSTLEQNPDNKYLRPASLNNNIAGIYSIQGDITAAINSMQKTVTYLNLFLKSDITEARRDYAQEFLFQSIDNYGGLYKEIGDYKKAEELINYAYQQKKKYLNPKSPEISKGKILLGQIYVALKEFDKAEEFLDKGIQEFNENPSNYFNWLADAYYYKAVLNAEKNNIKNAFDCYEKAEEYYKSSLGNYYDELYLDFINSASSFYAKNGYTEKALQMAHKAHDYIAANQGKKTLLEYHQVLNLASIYYEIKDYDTALKRSNIALNLLEDETFTKNINLGKLKIEAQKPLAILIKFKSEYQLQNSKDSIFLKSQLKELQNAISIIEEQKSKITDDNTISVLLSDNNELFEFTKKIALKLYEITKSGSYLTIVLGLHESMLYNRIRNRLNSKTSITFAHIPEHIIEDEKRLKKALSSSILKDDALESFFEVSKEWDEFLATLKKEYPKYYNLKFASISKSVHEQIKNKDLKNKTLVRYTFIDNNLYAFVIHNEDIEVFKIETKDLSQKINTLLSYDALNPLNFEILNELYLLLWKPIESAIKTKRVIIIPDQNLFNLNFEMLTKTSVNSYQELVDHSLLNKHIISYNYSLFLINEKSKTIDYPDNFIAFAPEFNSKMKSDYLLAITDSISLDKTYLKLLPQPFATELAKDYTKLFKGTSFLNEKASKQVFTEQAKEHKIIHIGTHAESNNISPELSRLIFAKNVKDSVSPDDNSLYTYEIYNQNLASNLAILTACETGKPTYQAGEGMISLAHAFNYAGSESILTSLWKIDEQSSASIIENFYGYLKKGLPKDEALQKAKLDYIATAQGRTISPQYWAGLIIIGDTAPIDLKTSPNILYWIIGIVIAIILVIVIRRKKLV</sequence>
<organism evidence="5 6">
    <name type="scientific">Winogradskyella epiphytica</name>
    <dbReference type="NCBI Taxonomy" id="262005"/>
    <lineage>
        <taxon>Bacteria</taxon>
        <taxon>Pseudomonadati</taxon>
        <taxon>Bacteroidota</taxon>
        <taxon>Flavobacteriia</taxon>
        <taxon>Flavobacteriales</taxon>
        <taxon>Flavobacteriaceae</taxon>
        <taxon>Winogradskyella</taxon>
    </lineage>
</organism>
<evidence type="ECO:0000256" key="2">
    <source>
        <dbReference type="SAM" id="Phobius"/>
    </source>
</evidence>
<keyword evidence="6" id="KW-1185">Reference proteome</keyword>
<feature type="signal peptide" evidence="3">
    <location>
        <begin position="1"/>
        <end position="28"/>
    </location>
</feature>
<feature type="transmembrane region" description="Helical" evidence="2">
    <location>
        <begin position="1058"/>
        <end position="1075"/>
    </location>
</feature>
<dbReference type="Gene3D" id="1.25.40.10">
    <property type="entry name" value="Tetratricopeptide repeat domain"/>
    <property type="match status" value="3"/>
</dbReference>
<keyword evidence="1" id="KW-0175">Coiled coil</keyword>
<evidence type="ECO:0000259" key="4">
    <source>
        <dbReference type="Pfam" id="PF12770"/>
    </source>
</evidence>
<dbReference type="InterPro" id="IPR011990">
    <property type="entry name" value="TPR-like_helical_dom_sf"/>
</dbReference>
<feature type="chain" id="PRO_5015898529" evidence="3">
    <location>
        <begin position="29"/>
        <end position="1081"/>
    </location>
</feature>
<evidence type="ECO:0000313" key="6">
    <source>
        <dbReference type="Proteomes" id="UP000248054"/>
    </source>
</evidence>
<dbReference type="SUPFAM" id="SSF48452">
    <property type="entry name" value="TPR-like"/>
    <property type="match status" value="2"/>
</dbReference>
<dbReference type="SMART" id="SM00028">
    <property type="entry name" value="TPR"/>
    <property type="match status" value="5"/>
</dbReference>
<keyword evidence="2" id="KW-0472">Membrane</keyword>
<dbReference type="InterPro" id="IPR019734">
    <property type="entry name" value="TPR_rpt"/>
</dbReference>
<dbReference type="Proteomes" id="UP000248054">
    <property type="component" value="Unassembled WGS sequence"/>
</dbReference>
<dbReference type="Pfam" id="PF13181">
    <property type="entry name" value="TPR_8"/>
    <property type="match status" value="1"/>
</dbReference>
<evidence type="ECO:0000256" key="3">
    <source>
        <dbReference type="SAM" id="SignalP"/>
    </source>
</evidence>
<dbReference type="RefSeq" id="WP_110476540.1">
    <property type="nucleotide sequence ID" value="NZ_BMWQ01000012.1"/>
</dbReference>
<keyword evidence="3" id="KW-0732">Signal</keyword>
<evidence type="ECO:0000256" key="1">
    <source>
        <dbReference type="SAM" id="Coils"/>
    </source>
</evidence>
<comment type="caution">
    <text evidence="5">The sequence shown here is derived from an EMBL/GenBank/DDBJ whole genome shotgun (WGS) entry which is preliminary data.</text>
</comment>
<keyword evidence="2" id="KW-0812">Transmembrane</keyword>
<dbReference type="EMBL" id="QJTD01000011">
    <property type="protein sequence ID" value="PYE79569.1"/>
    <property type="molecule type" value="Genomic_DNA"/>
</dbReference>
<dbReference type="AlphaFoldDB" id="A0A2V4XW72"/>
<dbReference type="OrthoDB" id="9771112at2"/>
<protein>
    <submittedName>
        <fullName evidence="5">CHAT domain-containing protein</fullName>
    </submittedName>
</protein>
<dbReference type="Pfam" id="PF12770">
    <property type="entry name" value="CHAT"/>
    <property type="match status" value="1"/>
</dbReference>
<reference evidence="5 6" key="1">
    <citation type="submission" date="2018-06" db="EMBL/GenBank/DDBJ databases">
        <title>Genomic Encyclopedia of Type Strains, Phase III (KMG-III): the genomes of soil and plant-associated and newly described type strains.</title>
        <authorList>
            <person name="Whitman W."/>
        </authorList>
    </citation>
    <scope>NUCLEOTIDE SEQUENCE [LARGE SCALE GENOMIC DNA]</scope>
    <source>
        <strain evidence="5 6">CECT 7945</strain>
    </source>
</reference>
<dbReference type="PANTHER" id="PTHR10098">
    <property type="entry name" value="RAPSYN-RELATED"/>
    <property type="match status" value="1"/>
</dbReference>
<evidence type="ECO:0000313" key="5">
    <source>
        <dbReference type="EMBL" id="PYE79569.1"/>
    </source>
</evidence>
<name>A0A2V4XW72_9FLAO</name>
<proteinExistence type="predicted"/>